<dbReference type="SUPFAM" id="SSF56112">
    <property type="entry name" value="Protein kinase-like (PK-like)"/>
    <property type="match status" value="1"/>
</dbReference>
<sequence length="775" mass="86355">MADDNISTQFTDQAYAKQDTVCGRVSCQKIIKANEPQHYVAQQGRPDLPGHYVCHACYQRYLTKPGTTRRPQESNTLRAGTVLHHSTRSTPAAVPVNQPLNISAHPAFPLISQMVNESQRHGSHTPEGRVTPLPSVIPASVSHYNLQQGLSVAGPSGYTSAHLAYNQERERQSSLAYARSSRSSSSGQIPHYAQPMQTVDIIVTVCYEVINTNRPKTTSIKEGRTVSYDILPSDLINAAKEEIIAPLTKFAPKFPWDLSDTILREAKNWQDVSKRNPSIPYFNGRFLKTKPGRAKTAGVQEFARPTNPIDFQLVISRAQWLAYESHDLDEEDLDHTQPHWQVHTAASSAESLSAPRSLTKRKIPPSPPSPAAVPSTVARGKRRQRSPTPLSQSSMYSLLPSLPSQRAHNTIMSASALTQAQSTHEELDRFSEPIRNAMPSKDLVESFRALNRDQVRQGIFLGGQTSIAREKNKGSMHWIKKFINHARSYHALISYDVEDGFLGQGTFKTAHRASLQWISTRPSSGLASNFPASVQCHDIVLKRPYNDRTSSKKVVKRFNYTDESQKVHTEARALGWATSLMKFSYAYIDTFIAKSSDEPPFNIPRLRFVHCAVAQSEKPVDKPSNSGLTSSHRACYLLEELIDSANTSFIKYIHNADAVPLQDQDEDGYEIAVFLCFMQHLQYTHTHGLAYISDFQGAGNLLTDPQILTHPSLTKEIEVSEGPGGTLFGEGNVNTAFNVFVTQHICSHYCQWFNLEPLLPLDIAEDDVDNLVETV</sequence>
<evidence type="ECO:0000313" key="8">
    <source>
        <dbReference type="EMBL" id="KAF4616064.1"/>
    </source>
</evidence>
<feature type="domain" description="Alpha-type protein kinase" evidence="7">
    <location>
        <begin position="470"/>
        <end position="758"/>
    </location>
</feature>
<proteinExistence type="predicted"/>
<dbReference type="InterPro" id="IPR011009">
    <property type="entry name" value="Kinase-like_dom_sf"/>
</dbReference>
<comment type="caution">
    <text evidence="8">The sequence shown here is derived from an EMBL/GenBank/DDBJ whole genome shotgun (WGS) entry which is preliminary data.</text>
</comment>
<dbReference type="PANTHER" id="PTHR45992:SF11">
    <property type="entry name" value="ALPHA-TYPE PROTEIN KINASE DOMAIN-CONTAINING PROTEIN"/>
    <property type="match status" value="1"/>
</dbReference>
<organism evidence="8 9">
    <name type="scientific">Agrocybe pediades</name>
    <dbReference type="NCBI Taxonomy" id="84607"/>
    <lineage>
        <taxon>Eukaryota</taxon>
        <taxon>Fungi</taxon>
        <taxon>Dikarya</taxon>
        <taxon>Basidiomycota</taxon>
        <taxon>Agaricomycotina</taxon>
        <taxon>Agaricomycetes</taxon>
        <taxon>Agaricomycetidae</taxon>
        <taxon>Agaricales</taxon>
        <taxon>Agaricineae</taxon>
        <taxon>Strophariaceae</taxon>
        <taxon>Agrocybe</taxon>
    </lineage>
</organism>
<feature type="region of interest" description="Disordered" evidence="6">
    <location>
        <begin position="343"/>
        <end position="397"/>
    </location>
</feature>
<dbReference type="EMBL" id="JAACJL010000032">
    <property type="protein sequence ID" value="KAF4616064.1"/>
    <property type="molecule type" value="Genomic_DNA"/>
</dbReference>
<dbReference type="Gene3D" id="3.20.200.10">
    <property type="entry name" value="MHCK/EF2 kinase"/>
    <property type="match status" value="1"/>
</dbReference>
<dbReference type="InterPro" id="IPR004166">
    <property type="entry name" value="a-kinase_dom"/>
</dbReference>
<evidence type="ECO:0000313" key="9">
    <source>
        <dbReference type="Proteomes" id="UP000521872"/>
    </source>
</evidence>
<keyword evidence="3" id="KW-0547">Nucleotide-binding</keyword>
<evidence type="ECO:0000256" key="2">
    <source>
        <dbReference type="ARBA" id="ARBA00022679"/>
    </source>
</evidence>
<reference evidence="8 9" key="1">
    <citation type="submission" date="2019-12" db="EMBL/GenBank/DDBJ databases">
        <authorList>
            <person name="Floudas D."/>
            <person name="Bentzer J."/>
            <person name="Ahren D."/>
            <person name="Johansson T."/>
            <person name="Persson P."/>
            <person name="Tunlid A."/>
        </authorList>
    </citation>
    <scope>NUCLEOTIDE SEQUENCE [LARGE SCALE GENOMIC DNA]</scope>
    <source>
        <strain evidence="8 9">CBS 102.39</strain>
    </source>
</reference>
<dbReference type="Pfam" id="PF02816">
    <property type="entry name" value="Alpha_kinase"/>
    <property type="match status" value="1"/>
</dbReference>
<evidence type="ECO:0000256" key="3">
    <source>
        <dbReference type="ARBA" id="ARBA00022741"/>
    </source>
</evidence>
<evidence type="ECO:0000259" key="7">
    <source>
        <dbReference type="PROSITE" id="PS51158"/>
    </source>
</evidence>
<dbReference type="InterPro" id="IPR051852">
    <property type="entry name" value="Alpha-type_PK"/>
</dbReference>
<dbReference type="PROSITE" id="PS51158">
    <property type="entry name" value="ALPHA_KINASE"/>
    <property type="match status" value="1"/>
</dbReference>
<dbReference type="GO" id="GO:0004674">
    <property type="term" value="F:protein serine/threonine kinase activity"/>
    <property type="evidence" value="ECO:0007669"/>
    <property type="project" value="UniProtKB-KW"/>
</dbReference>
<dbReference type="GO" id="GO:0005524">
    <property type="term" value="F:ATP binding"/>
    <property type="evidence" value="ECO:0007669"/>
    <property type="project" value="UniProtKB-KW"/>
</dbReference>
<keyword evidence="2" id="KW-0808">Transferase</keyword>
<dbReference type="AlphaFoldDB" id="A0A8H4VQ78"/>
<keyword evidence="9" id="KW-1185">Reference proteome</keyword>
<accession>A0A8H4VQ78</accession>
<dbReference type="PANTHER" id="PTHR45992">
    <property type="entry name" value="EUKARYOTIC ELONGATION FACTOR 2 KINASE-RELATED"/>
    <property type="match status" value="1"/>
</dbReference>
<gene>
    <name evidence="8" type="ORF">D9613_011295</name>
</gene>
<evidence type="ECO:0000256" key="6">
    <source>
        <dbReference type="SAM" id="MobiDB-lite"/>
    </source>
</evidence>
<name>A0A8H4VQ78_9AGAR</name>
<evidence type="ECO:0000256" key="4">
    <source>
        <dbReference type="ARBA" id="ARBA00022777"/>
    </source>
</evidence>
<keyword evidence="4" id="KW-0418">Kinase</keyword>
<keyword evidence="5" id="KW-0067">ATP-binding</keyword>
<feature type="compositionally biased region" description="Polar residues" evidence="6">
    <location>
        <begin position="344"/>
        <end position="356"/>
    </location>
</feature>
<dbReference type="Proteomes" id="UP000521872">
    <property type="component" value="Unassembled WGS sequence"/>
</dbReference>
<evidence type="ECO:0000256" key="1">
    <source>
        <dbReference type="ARBA" id="ARBA00022527"/>
    </source>
</evidence>
<protein>
    <recommendedName>
        <fullName evidence="7">Alpha-type protein kinase domain-containing protein</fullName>
    </recommendedName>
</protein>
<keyword evidence="1" id="KW-0723">Serine/threonine-protein kinase</keyword>
<evidence type="ECO:0000256" key="5">
    <source>
        <dbReference type="ARBA" id="ARBA00022840"/>
    </source>
</evidence>